<sequence>MVAYAKLGGKERTQEDAPEVEETQSSGNKIQIKKNYLSHYPPHQSLTPPYDIQESKVLKLDILERKLQLKGSTKLGSNLSRGW</sequence>
<dbReference type="AlphaFoldDB" id="A0A5J4VBZ1"/>
<comment type="caution">
    <text evidence="2">The sequence shown here is derived from an EMBL/GenBank/DDBJ whole genome shotgun (WGS) entry which is preliminary data.</text>
</comment>
<proteinExistence type="predicted"/>
<name>A0A5J4VBZ1_9EUKA</name>
<accession>A0A5J4VBZ1</accession>
<evidence type="ECO:0000256" key="1">
    <source>
        <dbReference type="SAM" id="MobiDB-lite"/>
    </source>
</evidence>
<dbReference type="Proteomes" id="UP000324800">
    <property type="component" value="Unassembled WGS sequence"/>
</dbReference>
<organism evidence="2 3">
    <name type="scientific">Streblomastix strix</name>
    <dbReference type="NCBI Taxonomy" id="222440"/>
    <lineage>
        <taxon>Eukaryota</taxon>
        <taxon>Metamonada</taxon>
        <taxon>Preaxostyla</taxon>
        <taxon>Oxymonadida</taxon>
        <taxon>Streblomastigidae</taxon>
        <taxon>Streblomastix</taxon>
    </lineage>
</organism>
<protein>
    <submittedName>
        <fullName evidence="2">Uncharacterized protein</fullName>
    </submittedName>
</protein>
<gene>
    <name evidence="2" type="ORF">EZS28_024502</name>
</gene>
<reference evidence="2 3" key="1">
    <citation type="submission" date="2019-03" db="EMBL/GenBank/DDBJ databases">
        <title>Single cell metagenomics reveals metabolic interactions within the superorganism composed of flagellate Streblomastix strix and complex community of Bacteroidetes bacteria on its surface.</title>
        <authorList>
            <person name="Treitli S.C."/>
            <person name="Kolisko M."/>
            <person name="Husnik F."/>
            <person name="Keeling P."/>
            <person name="Hampl V."/>
        </authorList>
    </citation>
    <scope>NUCLEOTIDE SEQUENCE [LARGE SCALE GENOMIC DNA]</scope>
    <source>
        <strain evidence="2">ST1C</strain>
    </source>
</reference>
<feature type="region of interest" description="Disordered" evidence="1">
    <location>
        <begin position="1"/>
        <end position="31"/>
    </location>
</feature>
<evidence type="ECO:0000313" key="3">
    <source>
        <dbReference type="Proteomes" id="UP000324800"/>
    </source>
</evidence>
<dbReference type="EMBL" id="SNRW01008166">
    <property type="protein sequence ID" value="KAA6379971.1"/>
    <property type="molecule type" value="Genomic_DNA"/>
</dbReference>
<evidence type="ECO:0000313" key="2">
    <source>
        <dbReference type="EMBL" id="KAA6379971.1"/>
    </source>
</evidence>